<keyword evidence="1" id="KW-0812">Transmembrane</keyword>
<proteinExistence type="predicted"/>
<evidence type="ECO:0000256" key="1">
    <source>
        <dbReference type="SAM" id="Phobius"/>
    </source>
</evidence>
<keyword evidence="1" id="KW-1133">Transmembrane helix</keyword>
<evidence type="ECO:0000313" key="2">
    <source>
        <dbReference type="EMBL" id="MBX09260.1"/>
    </source>
</evidence>
<dbReference type="AlphaFoldDB" id="A0A2P2KU59"/>
<accession>A0A2P2KU59</accession>
<keyword evidence="1" id="KW-0472">Membrane</keyword>
<protein>
    <submittedName>
        <fullName evidence="2">Uncharacterized protein</fullName>
    </submittedName>
</protein>
<name>A0A2P2KU59_RHIMU</name>
<dbReference type="EMBL" id="GGEC01028776">
    <property type="protein sequence ID" value="MBX09260.1"/>
    <property type="molecule type" value="Transcribed_RNA"/>
</dbReference>
<organism evidence="2">
    <name type="scientific">Rhizophora mucronata</name>
    <name type="common">Asiatic mangrove</name>
    <dbReference type="NCBI Taxonomy" id="61149"/>
    <lineage>
        <taxon>Eukaryota</taxon>
        <taxon>Viridiplantae</taxon>
        <taxon>Streptophyta</taxon>
        <taxon>Embryophyta</taxon>
        <taxon>Tracheophyta</taxon>
        <taxon>Spermatophyta</taxon>
        <taxon>Magnoliopsida</taxon>
        <taxon>eudicotyledons</taxon>
        <taxon>Gunneridae</taxon>
        <taxon>Pentapetalae</taxon>
        <taxon>rosids</taxon>
        <taxon>fabids</taxon>
        <taxon>Malpighiales</taxon>
        <taxon>Rhizophoraceae</taxon>
        <taxon>Rhizophora</taxon>
    </lineage>
</organism>
<reference evidence="2" key="1">
    <citation type="submission" date="2018-02" db="EMBL/GenBank/DDBJ databases">
        <title>Rhizophora mucronata_Transcriptome.</title>
        <authorList>
            <person name="Meera S.P."/>
            <person name="Sreeshan A."/>
            <person name="Augustine A."/>
        </authorList>
    </citation>
    <scope>NUCLEOTIDE SEQUENCE</scope>
    <source>
        <tissue evidence="2">Leaf</tissue>
    </source>
</reference>
<feature type="transmembrane region" description="Helical" evidence="1">
    <location>
        <begin position="7"/>
        <end position="24"/>
    </location>
</feature>
<sequence>MLQERGRLIYTGASMYTFMYIFIFDNHVALFSTQ</sequence>